<dbReference type="InParanoid" id="W3X6P9"/>
<keyword evidence="2" id="KW-0597">Phosphoprotein</keyword>
<dbReference type="InterPro" id="IPR001242">
    <property type="entry name" value="Condensation_dom"/>
</dbReference>
<dbReference type="Gene3D" id="3.30.559.30">
    <property type="entry name" value="Nonribosomal peptide synthetase, condensation domain"/>
    <property type="match status" value="3"/>
</dbReference>
<reference evidence="7" key="1">
    <citation type="journal article" date="2015" name="BMC Genomics">
        <title>Genomic and transcriptomic analysis of the endophytic fungus Pestalotiopsis fici reveals its lifestyle and high potential for synthesis of natural products.</title>
        <authorList>
            <person name="Wang X."/>
            <person name="Zhang X."/>
            <person name="Liu L."/>
            <person name="Xiang M."/>
            <person name="Wang W."/>
            <person name="Sun X."/>
            <person name="Che Y."/>
            <person name="Guo L."/>
            <person name="Liu G."/>
            <person name="Guo L."/>
            <person name="Wang C."/>
            <person name="Yin W.B."/>
            <person name="Stadler M."/>
            <person name="Zhang X."/>
            <person name="Liu X."/>
        </authorList>
    </citation>
    <scope>NUCLEOTIDE SEQUENCE [LARGE SCALE GENOMIC DNA]</scope>
    <source>
        <strain evidence="7">W106-1 / CGMCC3.15140</strain>
    </source>
</reference>
<dbReference type="Pfam" id="PF00550">
    <property type="entry name" value="PP-binding"/>
    <property type="match status" value="1"/>
</dbReference>
<gene>
    <name evidence="6" type="ORF">PFICI_08385</name>
</gene>
<evidence type="ECO:0000256" key="1">
    <source>
        <dbReference type="ARBA" id="ARBA00022450"/>
    </source>
</evidence>
<dbReference type="STRING" id="1229662.W3X6P9"/>
<dbReference type="InterPro" id="IPR042099">
    <property type="entry name" value="ANL_N_sf"/>
</dbReference>
<feature type="domain" description="Carrier" evidence="5">
    <location>
        <begin position="370"/>
        <end position="446"/>
    </location>
</feature>
<dbReference type="SUPFAM" id="SSF56801">
    <property type="entry name" value="Acetyl-CoA synthetase-like"/>
    <property type="match status" value="2"/>
</dbReference>
<dbReference type="InterPro" id="IPR036736">
    <property type="entry name" value="ACP-like_sf"/>
</dbReference>
<evidence type="ECO:0000256" key="3">
    <source>
        <dbReference type="ARBA" id="ARBA00029454"/>
    </source>
</evidence>
<evidence type="ECO:0000313" key="6">
    <source>
        <dbReference type="EMBL" id="ETS80856.1"/>
    </source>
</evidence>
<dbReference type="Proteomes" id="UP000030651">
    <property type="component" value="Unassembled WGS sequence"/>
</dbReference>
<dbReference type="PANTHER" id="PTHR45398">
    <property type="match status" value="1"/>
</dbReference>
<dbReference type="Pfam" id="PF00501">
    <property type="entry name" value="AMP-binding"/>
    <property type="match status" value="1"/>
</dbReference>
<dbReference type="SUPFAM" id="SSF47336">
    <property type="entry name" value="ACP-like"/>
    <property type="match status" value="3"/>
</dbReference>
<dbReference type="Gene3D" id="1.10.1200.10">
    <property type="entry name" value="ACP-like"/>
    <property type="match status" value="3"/>
</dbReference>
<name>W3X6P9_PESFW</name>
<evidence type="ECO:0000256" key="4">
    <source>
        <dbReference type="SAM" id="MobiDB-lite"/>
    </source>
</evidence>
<dbReference type="HOGENOM" id="CLU_228664_0_0_1"/>
<dbReference type="PANTHER" id="PTHR45398:SF1">
    <property type="entry name" value="ENZYME, PUTATIVE (JCVI)-RELATED"/>
    <property type="match status" value="1"/>
</dbReference>
<dbReference type="Gene3D" id="3.30.559.10">
    <property type="entry name" value="Chloramphenicol acetyltransferase-like domain"/>
    <property type="match status" value="3"/>
</dbReference>
<dbReference type="InterPro" id="IPR000873">
    <property type="entry name" value="AMP-dep_synth/lig_dom"/>
</dbReference>
<dbReference type="InterPro" id="IPR023213">
    <property type="entry name" value="CAT-like_dom_sf"/>
</dbReference>
<protein>
    <recommendedName>
        <fullName evidence="5">Carrier domain-containing protein</fullName>
    </recommendedName>
</protein>
<dbReference type="InterPro" id="IPR045851">
    <property type="entry name" value="AMP-bd_C_sf"/>
</dbReference>
<accession>W3X6P9</accession>
<dbReference type="OMA" id="HRVRYLD"/>
<dbReference type="EMBL" id="KI912113">
    <property type="protein sequence ID" value="ETS80856.1"/>
    <property type="molecule type" value="Genomic_DNA"/>
</dbReference>
<feature type="compositionally biased region" description="Low complexity" evidence="4">
    <location>
        <begin position="2608"/>
        <end position="2620"/>
    </location>
</feature>
<dbReference type="GeneID" id="19273398"/>
<dbReference type="FunFam" id="3.30.559.30:FF:000002">
    <property type="entry name" value="Nonribosomal peptide synthase Pes1"/>
    <property type="match status" value="1"/>
</dbReference>
<evidence type="ECO:0000313" key="7">
    <source>
        <dbReference type="Proteomes" id="UP000030651"/>
    </source>
</evidence>
<dbReference type="SUPFAM" id="SSF52777">
    <property type="entry name" value="CoA-dependent acyltransferases"/>
    <property type="match status" value="6"/>
</dbReference>
<dbReference type="RefSeq" id="XP_007835157.1">
    <property type="nucleotide sequence ID" value="XM_007836966.1"/>
</dbReference>
<keyword evidence="1" id="KW-0596">Phosphopantetheine</keyword>
<organism evidence="6 7">
    <name type="scientific">Pestalotiopsis fici (strain W106-1 / CGMCC3.15140)</name>
    <dbReference type="NCBI Taxonomy" id="1229662"/>
    <lineage>
        <taxon>Eukaryota</taxon>
        <taxon>Fungi</taxon>
        <taxon>Dikarya</taxon>
        <taxon>Ascomycota</taxon>
        <taxon>Pezizomycotina</taxon>
        <taxon>Sordariomycetes</taxon>
        <taxon>Xylariomycetidae</taxon>
        <taxon>Amphisphaeriales</taxon>
        <taxon>Sporocadaceae</taxon>
        <taxon>Pestalotiopsis</taxon>
    </lineage>
</organism>
<dbReference type="KEGG" id="pfy:PFICI_08385"/>
<dbReference type="eggNOG" id="KOG1178">
    <property type="taxonomic scope" value="Eukaryota"/>
</dbReference>
<feature type="region of interest" description="Disordered" evidence="4">
    <location>
        <begin position="74"/>
        <end position="102"/>
    </location>
</feature>
<dbReference type="Gene3D" id="3.30.300.30">
    <property type="match status" value="1"/>
</dbReference>
<dbReference type="GO" id="GO:0003824">
    <property type="term" value="F:catalytic activity"/>
    <property type="evidence" value="ECO:0007669"/>
    <property type="project" value="InterPro"/>
</dbReference>
<sequence>MSSTYLVLPPIDTSLGLFDSDAVLSGSRRRPLPRIDTAIRPLSEEITEDVIASAAEAVAEALGVSLNDIPETCVTASRPEPESRRPSSFYPPPPEKTWSTPAQATSIERRLSIAVAETLGIDIGTVPRDESFVDLGGDKRAAIALRAKCLKAGLSVQTKDILGSKTIAELETHVTPFSPSPLTSRTADLPPTGLVSPLQLSSPLAAVSSATKAAATRRRSASSAEAQTPIVPKAHLKPKSSKRYHNQVEQCLSLNGEVAKASVLKPKAGLFEGQVTAFLTLSSCVVEGPNTGDIKLLNAYYTIPLPSIRKAVEAKVPPNVVPKVWIVLEQMPLDENGKIQRRKLQTWIQNANEDLYQKIMSIDSQDRSGPPESDNEKKLQKAVGKVLNLDIADVGMNLSFQSLGGDQTTAMQLVVRCKSQGLSFKVEDILQDMPLIQLAAMATPSEIFTDKINEDTTEEFDLAPMQRLYFHTAMGQRAPLRADKKNSYRFNQSTLLKFRRPTAVEDVRAAVEAVVGHHSMLRTRFRARLGSWSQHTLTDIPSSYYFGHHTVGTNTEIETIIQQAHGSIDIENGPVFAAHHFHTHDGHQLLYLVAHHLVTDLKSWRVIIDDLQELMMNGSLVSGRRITFAEWNAHQRSQVESAEAATKLPFATSAADLDYWGVNDLSNKYGNTASLGFTLEREVTSALDASNRAFRTDSSDLFMAALLLSFSQTFRDRPTPSIWNQEHERIVLDTEIDLSETVGWFTALCPVGLQVTPTDEIPDVLARVKDARRSIAGRGVPFFAANMLNAESADCFVKSRCPMEIIFTYAGSVESLDSQKNLLEQLPVTGSLASSTSDIGHNVGRISLFEVSAAVDHGEAKFKLLYNKWSRHEDLIKAWMRNFETLVRETVFRLQSQPPELSMADIPLMDVTYDNLAKLNREILPNLGIDILNIENMYPVTANQQDLLISEPLNPGSSRSQTVYELNTHGKFVDIGLLCAAWQQVVQKHPALRTVFMESISRFSLFDQIILRRHSPNMLFIENDRPDTALYSMEKLTPINLMKGTPWHRLVVCQAPGKTLLMLEVSQALCDASSITILFSELQEVYFGHALPNTTDVHYPEYLQCLKTTPVSTEFWRELLQGIQECHFPSLISKSLDTRAYEHTFVDLGVAHADLEAFAEKYKLDIAAVLRVAWALVLRAYVGSDSACFGYRTSGRDIPVDNLSDAVGCFSTEMICRLDVHSSQFIAQLLLDSAEIHQEALHHQHVSVNSIHHALETKGRRLFNTCLSFGYEYIAEEPPVGVKFRHVRNMQASEYDVNIDVVFKNGTVVIDLGHRILTSEQASHVGHAFGRAISAVMEITGGQVKEVDLFSDHDHRQILVWNGQPKISPPKEHVHELIAKNAIEHPDIQAICAWDGGFSYAELDKMSMILAGALSQAGVKHQTPVPIIMDKSRWVVPAMLAVLNIGACIVPVDTSLPSIFSWVIKSVGAKITLASESVRKHLKDVNCDIVFINEETIASLPEEPTLVTSARTDDDDVACILFNSDVVQTRRGITYSHSALATACVGQGPALRINPSSRVMHYSSHSSDIALAEIFTTLTNGACICIGKSVKASDFAIAAQRMNVNWTYLTPTLSRRLSPESMPDMAIVCFRTQQLDDDVYSQWAGKAKIILAYGSAEACVLGLSASEVRDPFAVRGIGSPYCGNFWVVNPSDSNKLMPIGAVGELVIAAPTLAVGRDLDAGPIQLNSNKKKASTARDGRSNRPGRLLKTGHYVRYVEHGQLELVSAQADNVDLGSGIVNTAEIERKLRRCLGRSIDVAVTKIAFNYTDSDSAPIIAAFVELDDELYHGEDLSRLKPQTKERLYLAKQMAGLSLRGALPDTLVPVRQLPLTPAYEVSHRELQKMIRGLSKTQLLGLAQVPNPQEVNSAGLEPLPLTATEERMRSLWQEVLGLNNNSPIRPTDGFMSLGGDLDLAHNLVVACREQDVAISILDVVRNMPLDELCRGISMPDSPIYHAEQSRYMQPSPSNAFVDDAIVPQIGDRDSIEDIAEASATQTMFLEGMLSSRPGNVNYFVINVNGPLDWGKLENACYLLTMAHPILRTAFVSHNRQLFQTVIRTYHPEFQRYQSNSWRLSGLAAKVIKRDQIMPVDFRQPATKFWYIDALKQSVLVMRLSRAQYNNLTLPTLISDLSRFYEQGDLPTPRSGFCDVVRATQRSSLNSALDYWRVLLEGSSMTEVISKSGPDVPTSKADSKTLQQVIPTGSLNNLGIPFETILKGAWSIVLSNLSGSEDVVFGESRSGTFPGLADAVGPLGNIIPVRTTIPSVPTSPLDYLRNVQNQHITSTSIEHENMQWSDIVKKCTKWPVWEKFSTVVEHENHGDRDDLMSNFNIGSVACRMNCIESNHQNTDIFVRSTRSGSTYANISLTFSEKKMHPFFVQEVLSMLCATISLLTSAFIMEPISLRGLHDNGSTPRIPLSAPKRDVQFAAPVISVSPDHAGAIHAVISSGWNAILGAQGVAEDVRSVPFYQFTSSLVPAAELARYYTDSMPRLNLPGLAHANFALEDILENPTMMKQYEMIISRQQVPPQLRRSQSFVHTVRRRLTVTGGPGPASPGASSSPIRKTRGGSAGSSMESMTTGSSQSDEEHYDEVPEMVAQPQRRKTVAKPFEVKKRSSVLFGKMKLSSTGA</sequence>
<dbReference type="InterPro" id="IPR009081">
    <property type="entry name" value="PP-bd_ACP"/>
</dbReference>
<dbReference type="PROSITE" id="PS50075">
    <property type="entry name" value="CARRIER"/>
    <property type="match status" value="2"/>
</dbReference>
<dbReference type="Gene3D" id="3.40.50.12780">
    <property type="entry name" value="N-terminal domain of ligase-like"/>
    <property type="match status" value="1"/>
</dbReference>
<evidence type="ECO:0000259" key="5">
    <source>
        <dbReference type="PROSITE" id="PS50075"/>
    </source>
</evidence>
<comment type="similarity">
    <text evidence="3">Belongs to the NRP synthetase family.</text>
</comment>
<keyword evidence="7" id="KW-1185">Reference proteome</keyword>
<proteinExistence type="inferred from homology"/>
<dbReference type="Pfam" id="PF00668">
    <property type="entry name" value="Condensation"/>
    <property type="match status" value="3"/>
</dbReference>
<feature type="domain" description="Carrier" evidence="5">
    <location>
        <begin position="105"/>
        <end position="178"/>
    </location>
</feature>
<evidence type="ECO:0000256" key="2">
    <source>
        <dbReference type="ARBA" id="ARBA00022553"/>
    </source>
</evidence>
<dbReference type="OrthoDB" id="416786at2759"/>
<feature type="region of interest" description="Disordered" evidence="4">
    <location>
        <begin position="2581"/>
        <end position="2648"/>
    </location>
</feature>